<keyword evidence="1" id="KW-1133">Transmembrane helix</keyword>
<organism evidence="2 3">
    <name type="scientific">Dactylosporangium salmoneum</name>
    <dbReference type="NCBI Taxonomy" id="53361"/>
    <lineage>
        <taxon>Bacteria</taxon>
        <taxon>Bacillati</taxon>
        <taxon>Actinomycetota</taxon>
        <taxon>Actinomycetes</taxon>
        <taxon>Micromonosporales</taxon>
        <taxon>Micromonosporaceae</taxon>
        <taxon>Dactylosporangium</taxon>
    </lineage>
</organism>
<feature type="transmembrane region" description="Helical" evidence="1">
    <location>
        <begin position="36"/>
        <end position="56"/>
    </location>
</feature>
<keyword evidence="1" id="KW-0812">Transmembrane</keyword>
<evidence type="ECO:0000256" key="1">
    <source>
        <dbReference type="SAM" id="Phobius"/>
    </source>
</evidence>
<evidence type="ECO:0000313" key="3">
    <source>
        <dbReference type="Proteomes" id="UP001501444"/>
    </source>
</evidence>
<name>A0ABP5U0L3_9ACTN</name>
<sequence>MKIERGQLPYLVALVPAVGVIPAALIPVLGGTLPHVTLALLAGLLSGATIGAALALPGLQRGAPVPAVPAISPADRARLDELEPLRADGERR</sequence>
<keyword evidence="3" id="KW-1185">Reference proteome</keyword>
<dbReference type="Proteomes" id="UP001501444">
    <property type="component" value="Unassembled WGS sequence"/>
</dbReference>
<feature type="transmembrane region" description="Helical" evidence="1">
    <location>
        <begin position="7"/>
        <end position="30"/>
    </location>
</feature>
<dbReference type="EMBL" id="BAAARV010000064">
    <property type="protein sequence ID" value="GAA2366511.1"/>
    <property type="molecule type" value="Genomic_DNA"/>
</dbReference>
<comment type="caution">
    <text evidence="2">The sequence shown here is derived from an EMBL/GenBank/DDBJ whole genome shotgun (WGS) entry which is preliminary data.</text>
</comment>
<dbReference type="RefSeq" id="WP_344616427.1">
    <property type="nucleotide sequence ID" value="NZ_BAAARV010000064.1"/>
</dbReference>
<accession>A0ABP5U0L3</accession>
<evidence type="ECO:0000313" key="2">
    <source>
        <dbReference type="EMBL" id="GAA2366511.1"/>
    </source>
</evidence>
<gene>
    <name evidence="2" type="ORF">GCM10010170_065400</name>
</gene>
<reference evidence="3" key="1">
    <citation type="journal article" date="2019" name="Int. J. Syst. Evol. Microbiol.">
        <title>The Global Catalogue of Microorganisms (GCM) 10K type strain sequencing project: providing services to taxonomists for standard genome sequencing and annotation.</title>
        <authorList>
            <consortium name="The Broad Institute Genomics Platform"/>
            <consortium name="The Broad Institute Genome Sequencing Center for Infectious Disease"/>
            <person name="Wu L."/>
            <person name="Ma J."/>
        </authorList>
    </citation>
    <scope>NUCLEOTIDE SEQUENCE [LARGE SCALE GENOMIC DNA]</scope>
    <source>
        <strain evidence="3">JCM 3272</strain>
    </source>
</reference>
<proteinExistence type="predicted"/>
<evidence type="ECO:0008006" key="4">
    <source>
        <dbReference type="Google" id="ProtNLM"/>
    </source>
</evidence>
<protein>
    <recommendedName>
        <fullName evidence="4">Holin</fullName>
    </recommendedName>
</protein>
<keyword evidence="1" id="KW-0472">Membrane</keyword>